<dbReference type="GO" id="GO:0070161">
    <property type="term" value="C:anchoring junction"/>
    <property type="evidence" value="ECO:0007669"/>
    <property type="project" value="UniProtKB-SubCell"/>
</dbReference>
<dbReference type="Pfam" id="PF00169">
    <property type="entry name" value="PH"/>
    <property type="match status" value="1"/>
</dbReference>
<keyword evidence="9" id="KW-0965">Cell junction</keyword>
<evidence type="ECO:0000256" key="15">
    <source>
        <dbReference type="ARBA" id="ARBA00070253"/>
    </source>
</evidence>
<dbReference type="GO" id="GO:0042995">
    <property type="term" value="C:cell projection"/>
    <property type="evidence" value="ECO:0007669"/>
    <property type="project" value="UniProtKB-SubCell"/>
</dbReference>
<feature type="domain" description="PH" evidence="18">
    <location>
        <begin position="47"/>
        <end position="150"/>
    </location>
</feature>
<dbReference type="InterPro" id="IPR000198">
    <property type="entry name" value="RhoGAP_dom"/>
</dbReference>
<reference evidence="20" key="1">
    <citation type="journal article" date="2023" name="Science">
        <title>Genome structures resolve the early diversification of teleost fishes.</title>
        <authorList>
            <person name="Parey E."/>
            <person name="Louis A."/>
            <person name="Montfort J."/>
            <person name="Bouchez O."/>
            <person name="Roques C."/>
            <person name="Iampietro C."/>
            <person name="Lluch J."/>
            <person name="Castinel A."/>
            <person name="Donnadieu C."/>
            <person name="Desvignes T."/>
            <person name="Floi Bucao C."/>
            <person name="Jouanno E."/>
            <person name="Wen M."/>
            <person name="Mejri S."/>
            <person name="Dirks R."/>
            <person name="Jansen H."/>
            <person name="Henkel C."/>
            <person name="Chen W.J."/>
            <person name="Zahm M."/>
            <person name="Cabau C."/>
            <person name="Klopp C."/>
            <person name="Thompson A.W."/>
            <person name="Robinson-Rechavi M."/>
            <person name="Braasch I."/>
            <person name="Lecointre G."/>
            <person name="Bobe J."/>
            <person name="Postlethwait J.H."/>
            <person name="Berthelot C."/>
            <person name="Roest Crollius H."/>
            <person name="Guiguen Y."/>
        </authorList>
    </citation>
    <scope>NUCLEOTIDE SEQUENCE</scope>
    <source>
        <strain evidence="20">NC1722</strain>
    </source>
</reference>
<keyword evidence="12" id="KW-0966">Cell projection</keyword>
<dbReference type="Gene3D" id="2.30.29.30">
    <property type="entry name" value="Pleckstrin-homology domain (PH domain)/Phosphotyrosine-binding domain (PTB)"/>
    <property type="match status" value="1"/>
</dbReference>
<comment type="subunit">
    <text evidence="14">Interacts with FLNA.</text>
</comment>
<evidence type="ECO:0000313" key="20">
    <source>
        <dbReference type="EMBL" id="KAJ8415440.1"/>
    </source>
</evidence>
<protein>
    <recommendedName>
        <fullName evidence="15">Rho GTPase-activating protein 24</fullName>
    </recommendedName>
    <alternativeName>
        <fullName evidence="16">Rho-type GTPase-activating protein 24</fullName>
    </alternativeName>
</protein>
<keyword evidence="6" id="KW-0963">Cytoplasm</keyword>
<evidence type="ECO:0000256" key="16">
    <source>
        <dbReference type="ARBA" id="ARBA00083366"/>
    </source>
</evidence>
<proteinExistence type="predicted"/>
<dbReference type="FunFam" id="1.10.555.10:FF:000015">
    <property type="entry name" value="rho GTPase-activating protein 25 isoform X1"/>
    <property type="match status" value="1"/>
</dbReference>
<dbReference type="GO" id="GO:0007165">
    <property type="term" value="P:signal transduction"/>
    <property type="evidence" value="ECO:0007669"/>
    <property type="project" value="InterPro"/>
</dbReference>
<comment type="subcellular location">
    <subcellularLocation>
        <location evidence="2">Cell junction</location>
    </subcellularLocation>
    <subcellularLocation>
        <location evidence="3">Cell projection</location>
    </subcellularLocation>
    <subcellularLocation>
        <location evidence="1">Cytoplasm</location>
        <location evidence="1">Cytoskeleton</location>
    </subcellularLocation>
</comment>
<evidence type="ECO:0000256" key="11">
    <source>
        <dbReference type="ARBA" id="ARBA00023212"/>
    </source>
</evidence>
<keyword evidence="4" id="KW-0343">GTPase activation</keyword>
<dbReference type="SMART" id="SM00233">
    <property type="entry name" value="PH"/>
    <property type="match status" value="1"/>
</dbReference>
<feature type="region of interest" description="Disordered" evidence="17">
    <location>
        <begin position="354"/>
        <end position="489"/>
    </location>
</feature>
<dbReference type="InterPro" id="IPR001849">
    <property type="entry name" value="PH_domain"/>
</dbReference>
<comment type="caution">
    <text evidence="20">The sequence shown here is derived from an EMBL/GenBank/DDBJ whole genome shotgun (WGS) entry which is preliminary data.</text>
</comment>
<dbReference type="PROSITE" id="PS50238">
    <property type="entry name" value="RHOGAP"/>
    <property type="match status" value="1"/>
</dbReference>
<evidence type="ECO:0000256" key="7">
    <source>
        <dbReference type="ARBA" id="ARBA00022553"/>
    </source>
</evidence>
<keyword evidence="10" id="KW-0175">Coiled coil</keyword>
<dbReference type="GO" id="GO:0006911">
    <property type="term" value="P:phagocytosis, engulfment"/>
    <property type="evidence" value="ECO:0007669"/>
    <property type="project" value="TreeGrafter"/>
</dbReference>
<dbReference type="SMART" id="SM00324">
    <property type="entry name" value="RhoGAP"/>
    <property type="match status" value="1"/>
</dbReference>
<dbReference type="AlphaFoldDB" id="A0AAD7X057"/>
<dbReference type="Pfam" id="PF00620">
    <property type="entry name" value="RhoGAP"/>
    <property type="match status" value="1"/>
</dbReference>
<evidence type="ECO:0000259" key="18">
    <source>
        <dbReference type="PROSITE" id="PS50003"/>
    </source>
</evidence>
<feature type="compositionally biased region" description="Gly residues" evidence="17">
    <location>
        <begin position="462"/>
        <end position="471"/>
    </location>
</feature>
<feature type="compositionally biased region" description="Pro residues" evidence="17">
    <location>
        <begin position="665"/>
        <end position="685"/>
    </location>
</feature>
<evidence type="ECO:0000259" key="19">
    <source>
        <dbReference type="PROSITE" id="PS50238"/>
    </source>
</evidence>
<feature type="region of interest" description="Disordered" evidence="17">
    <location>
        <begin position="512"/>
        <end position="607"/>
    </location>
</feature>
<feature type="compositionally biased region" description="Low complexity" evidence="17">
    <location>
        <begin position="366"/>
        <end position="379"/>
    </location>
</feature>
<sequence>MSLKLPRNWDFSTFRGETNKIARSKSVMPGEAGAGVLRPDSPKSSERPLKTGWLKKQRSIVKNWHLRYFVLRGCTLYYYKDDKDSSFQGHINLRSSKVNDLPSNADDPGKFLFEIITASSGDRERDPYVLMANSQNEMEEWVRTIRRVIGAPASGAVFGKSLGDTVTYEQRFGPHLVPILVQKCAEFIREHGLSEEGIFRLPGQDKQVKQFRDAFDAGERPSFPSDTDVHTVASLFKLYLRELPQPVVPWAQYQDFLDCSHQLNPNSALGRDKLEKQIYLLPRANYNLLSYICRFLYEVQQNSKVNKMSVENLATVIGVNLLKPQTEDPITMMRGTPQIQKLMTVMIRQHEGLFPPCKDVAPSPPSRKSGSKKPSIPRSFVGWESAECEISLSESPEEEEDDFDAGEGEGSEVTGPAWPSCPPSSSSSSAADPWTGSPRKRTQTLPSLGGSPGTAVGEEGLARGGGRGGRYLGSLRRGLASPPLPTLDAEKGTLSEDIFKILDLQRVSLFTGARGIGRVPEADRGVEAKAQEAGGSGGIATETAKADLPKPSGPPQPEAEPPKKETTERNVDRERTRQPVCTPSPGAKEGPQRDPVGAPEGLANSLQQRNSELVATVAELQSALEAEKRLVAALEIRLRNAERSRDQAQKRNQELDKEIKSSSPGRPPGPRRASTPPQPLDPQSV</sequence>
<dbReference type="GO" id="GO:0007015">
    <property type="term" value="P:actin filament organization"/>
    <property type="evidence" value="ECO:0007669"/>
    <property type="project" value="TreeGrafter"/>
</dbReference>
<dbReference type="PANTHER" id="PTHR15228:SF20">
    <property type="entry name" value="RHO GTPASE-ACTIVATING PROTEIN 25"/>
    <property type="match status" value="1"/>
</dbReference>
<evidence type="ECO:0000256" key="8">
    <source>
        <dbReference type="ARBA" id="ARBA00022782"/>
    </source>
</evidence>
<evidence type="ECO:0000313" key="21">
    <source>
        <dbReference type="Proteomes" id="UP001221898"/>
    </source>
</evidence>
<organism evidence="20 21">
    <name type="scientific">Aldrovandia affinis</name>
    <dbReference type="NCBI Taxonomy" id="143900"/>
    <lineage>
        <taxon>Eukaryota</taxon>
        <taxon>Metazoa</taxon>
        <taxon>Chordata</taxon>
        <taxon>Craniata</taxon>
        <taxon>Vertebrata</taxon>
        <taxon>Euteleostomi</taxon>
        <taxon>Actinopterygii</taxon>
        <taxon>Neopterygii</taxon>
        <taxon>Teleostei</taxon>
        <taxon>Notacanthiformes</taxon>
        <taxon>Halosauridae</taxon>
        <taxon>Aldrovandia</taxon>
    </lineage>
</organism>
<feature type="domain" description="Rho-GAP" evidence="19">
    <location>
        <begin position="160"/>
        <end position="354"/>
    </location>
</feature>
<feature type="compositionally biased region" description="Acidic residues" evidence="17">
    <location>
        <begin position="395"/>
        <end position="410"/>
    </location>
</feature>
<evidence type="ECO:0000256" key="1">
    <source>
        <dbReference type="ARBA" id="ARBA00004245"/>
    </source>
</evidence>
<evidence type="ECO:0000256" key="14">
    <source>
        <dbReference type="ARBA" id="ARBA00066033"/>
    </source>
</evidence>
<dbReference type="GO" id="GO:0001891">
    <property type="term" value="C:phagocytic cup"/>
    <property type="evidence" value="ECO:0007669"/>
    <property type="project" value="TreeGrafter"/>
</dbReference>
<dbReference type="InterPro" id="IPR011993">
    <property type="entry name" value="PH-like_dom_sf"/>
</dbReference>
<dbReference type="Proteomes" id="UP001221898">
    <property type="component" value="Unassembled WGS sequence"/>
</dbReference>
<evidence type="ECO:0000256" key="6">
    <source>
        <dbReference type="ARBA" id="ARBA00022490"/>
    </source>
</evidence>
<evidence type="ECO:0000256" key="4">
    <source>
        <dbReference type="ARBA" id="ARBA00022468"/>
    </source>
</evidence>
<keyword evidence="21" id="KW-1185">Reference proteome</keyword>
<comment type="function">
    <text evidence="13">Rho GTPase-activating protein involved in cell polarity, cell morphology and cytoskeletal organization. Acts as a GTPase activator for the Rac-type GTPase by converting it to an inactive GDP-bound state. Controls actin remodeling by inactivating Rac downstream of Rho leading to suppress leading edge protrusion and promotes cell retraction to achieve cellular polarity. Able to suppress RAC1 and CDC42 activity in vitro. Overexpression induces cell rounding with partial or complete disruption of actin stress fibers and formation of membrane ruffles, lamellipodia, and filopodia. Isoform 2 is a vascular cell-specific GAP involved in modulation of angiogenesis.</text>
</comment>
<feature type="compositionally biased region" description="Basic and acidic residues" evidence="17">
    <location>
        <begin position="638"/>
        <end position="660"/>
    </location>
</feature>
<evidence type="ECO:0000256" key="10">
    <source>
        <dbReference type="ARBA" id="ARBA00023054"/>
    </source>
</evidence>
<dbReference type="InterPro" id="IPR008936">
    <property type="entry name" value="Rho_GTPase_activation_prot"/>
</dbReference>
<dbReference type="GO" id="GO:0030154">
    <property type="term" value="P:cell differentiation"/>
    <property type="evidence" value="ECO:0007669"/>
    <property type="project" value="UniProtKB-KW"/>
</dbReference>
<dbReference type="CDD" id="cd04390">
    <property type="entry name" value="RhoGAP_ARHGAP22_24_25"/>
    <property type="match status" value="1"/>
</dbReference>
<evidence type="ECO:0000256" key="2">
    <source>
        <dbReference type="ARBA" id="ARBA00004282"/>
    </source>
</evidence>
<dbReference type="GO" id="GO:0005096">
    <property type="term" value="F:GTPase activator activity"/>
    <property type="evidence" value="ECO:0007669"/>
    <property type="project" value="UniProtKB-KW"/>
</dbReference>
<evidence type="ECO:0000256" key="17">
    <source>
        <dbReference type="SAM" id="MobiDB-lite"/>
    </source>
</evidence>
<keyword evidence="5" id="KW-0217">Developmental protein</keyword>
<evidence type="ECO:0000256" key="5">
    <source>
        <dbReference type="ARBA" id="ARBA00022473"/>
    </source>
</evidence>
<dbReference type="PANTHER" id="PTHR15228">
    <property type="entry name" value="SPERMATHECAL PHYSIOLOGY VARIANT"/>
    <property type="match status" value="1"/>
</dbReference>
<dbReference type="SUPFAM" id="SSF48350">
    <property type="entry name" value="GTPase activation domain, GAP"/>
    <property type="match status" value="1"/>
</dbReference>
<evidence type="ECO:0000256" key="9">
    <source>
        <dbReference type="ARBA" id="ARBA00022949"/>
    </source>
</evidence>
<gene>
    <name evidence="20" type="ORF">AAFF_G00424200</name>
</gene>
<feature type="compositionally biased region" description="Basic and acidic residues" evidence="17">
    <location>
        <begin position="560"/>
        <end position="577"/>
    </location>
</feature>
<accession>A0AAD7X057</accession>
<dbReference type="SUPFAM" id="SSF50729">
    <property type="entry name" value="PH domain-like"/>
    <property type="match status" value="1"/>
</dbReference>
<keyword evidence="11" id="KW-0206">Cytoskeleton</keyword>
<evidence type="ECO:0000256" key="3">
    <source>
        <dbReference type="ARBA" id="ARBA00004316"/>
    </source>
</evidence>
<evidence type="ECO:0000256" key="12">
    <source>
        <dbReference type="ARBA" id="ARBA00023273"/>
    </source>
</evidence>
<dbReference type="InterPro" id="IPR051025">
    <property type="entry name" value="RhoGAP"/>
</dbReference>
<feature type="compositionally biased region" description="Basic and acidic residues" evidence="17">
    <location>
        <begin position="520"/>
        <end position="530"/>
    </location>
</feature>
<evidence type="ECO:0000256" key="13">
    <source>
        <dbReference type="ARBA" id="ARBA00058502"/>
    </source>
</evidence>
<feature type="compositionally biased region" description="Low complexity" evidence="17">
    <location>
        <begin position="472"/>
        <end position="481"/>
    </location>
</feature>
<dbReference type="Gene3D" id="1.10.555.10">
    <property type="entry name" value="Rho GTPase activation protein"/>
    <property type="match status" value="1"/>
</dbReference>
<dbReference type="GO" id="GO:0005856">
    <property type="term" value="C:cytoskeleton"/>
    <property type="evidence" value="ECO:0007669"/>
    <property type="project" value="UniProtKB-SubCell"/>
</dbReference>
<feature type="region of interest" description="Disordered" evidence="17">
    <location>
        <begin position="24"/>
        <end position="48"/>
    </location>
</feature>
<keyword evidence="8" id="KW-0221">Differentiation</keyword>
<dbReference type="FunFam" id="2.30.29.30:FF:000286">
    <property type="entry name" value="PH-protein kinase domain containing protein"/>
    <property type="match status" value="1"/>
</dbReference>
<name>A0AAD7X057_9TELE</name>
<dbReference type="EMBL" id="JAINUG010000009">
    <property type="protein sequence ID" value="KAJ8415440.1"/>
    <property type="molecule type" value="Genomic_DNA"/>
</dbReference>
<feature type="region of interest" description="Disordered" evidence="17">
    <location>
        <begin position="638"/>
        <end position="685"/>
    </location>
</feature>
<dbReference type="PROSITE" id="PS50003">
    <property type="entry name" value="PH_DOMAIN"/>
    <property type="match status" value="1"/>
</dbReference>
<dbReference type="GO" id="GO:0051058">
    <property type="term" value="P:negative regulation of small GTPase mediated signal transduction"/>
    <property type="evidence" value="ECO:0007669"/>
    <property type="project" value="TreeGrafter"/>
</dbReference>
<feature type="compositionally biased region" description="Low complexity" evidence="17">
    <location>
        <begin position="423"/>
        <end position="433"/>
    </location>
</feature>
<keyword evidence="7" id="KW-0597">Phosphoprotein</keyword>